<dbReference type="InterPro" id="IPR046582">
    <property type="entry name" value="DUF6630"/>
</dbReference>
<dbReference type="EMBL" id="JAWRLE010000078">
    <property type="protein sequence ID" value="MEB2583554.1"/>
    <property type="molecule type" value="Genomic_DNA"/>
</dbReference>
<reference evidence="2 3" key="1">
    <citation type="journal article" date="2023" name="Front. Microbiol.">
        <title>Genomic analyses of Burkholderia respiratory isolates indicates two evolutionarily distinct B. anthina clades.</title>
        <authorList>
            <person name="Pham A."/>
            <person name="Volmer J.G."/>
            <person name="Chambers D.C."/>
            <person name="Smith D.J."/>
            <person name="Reid D.W."/>
            <person name="Burr L."/>
            <person name="Wells T.J."/>
        </authorList>
    </citation>
    <scope>NUCLEOTIDE SEQUENCE [LARGE SCALE GENOMIC DNA]</scope>
    <source>
        <strain evidence="2 3">BCCIQ07A</strain>
    </source>
</reference>
<keyword evidence="3" id="KW-1185">Reference proteome</keyword>
<evidence type="ECO:0000259" key="1">
    <source>
        <dbReference type="Pfam" id="PF20335"/>
    </source>
</evidence>
<protein>
    <recommendedName>
        <fullName evidence="1">DUF6630 domain-containing protein</fullName>
    </recommendedName>
</protein>
<evidence type="ECO:0000313" key="2">
    <source>
        <dbReference type="EMBL" id="MEB2583554.1"/>
    </source>
</evidence>
<feature type="domain" description="DUF6630" evidence="1">
    <location>
        <begin position="46"/>
        <end position="193"/>
    </location>
</feature>
<name>A0ABU5WX76_9BURK</name>
<accession>A0ABU5WX76</accession>
<dbReference type="Proteomes" id="UP001304467">
    <property type="component" value="Unassembled WGS sequence"/>
</dbReference>
<gene>
    <name evidence="2" type="ORF">SB593_31910</name>
</gene>
<dbReference type="RefSeq" id="WP_059608779.1">
    <property type="nucleotide sequence ID" value="NZ_JAWRKY010000002.1"/>
</dbReference>
<evidence type="ECO:0000313" key="3">
    <source>
        <dbReference type="Proteomes" id="UP001304467"/>
    </source>
</evidence>
<sequence length="200" mass="22067">MIRFFTRWFGNKTSDRNDTPDAPEPVSDADILRDHFSPSPDALAALAKLVELIVKPLDTATRHRLVAYVLDAEPGEDTSSILDWVLTRDMSAPETLDPSNWCLCISVDWRASDQIEWQANQMLDTLGIAERWTWDGEGDVPAGLLVLGAWLADKGYALLHLDTGHDAYTAFAVSQDDLAEALALAHAAGAEISMYDDLRP</sequence>
<dbReference type="Pfam" id="PF20335">
    <property type="entry name" value="DUF6630"/>
    <property type="match status" value="1"/>
</dbReference>
<proteinExistence type="predicted"/>
<comment type="caution">
    <text evidence="2">The sequence shown here is derived from an EMBL/GenBank/DDBJ whole genome shotgun (WGS) entry which is preliminary data.</text>
</comment>
<organism evidence="2 3">
    <name type="scientific">Burkholderia anthinoferrum</name>
    <dbReference type="NCBI Taxonomy" id="3090833"/>
    <lineage>
        <taxon>Bacteria</taxon>
        <taxon>Pseudomonadati</taxon>
        <taxon>Pseudomonadota</taxon>
        <taxon>Betaproteobacteria</taxon>
        <taxon>Burkholderiales</taxon>
        <taxon>Burkholderiaceae</taxon>
        <taxon>Burkholderia</taxon>
    </lineage>
</organism>